<keyword evidence="3" id="KW-0547">Nucleotide-binding</keyword>
<dbReference type="Pfam" id="PF00005">
    <property type="entry name" value="ABC_tran"/>
    <property type="match status" value="1"/>
</dbReference>
<evidence type="ECO:0000256" key="3">
    <source>
        <dbReference type="ARBA" id="ARBA00022741"/>
    </source>
</evidence>
<sequence length="227" mass="23600">MTKTAAIAARGLSAGYHGAAAVRDIELEVHAGEVVLLAGANGAGKTTTLMTLAGALRPLTGHTELRGRRCAEPVHRRVRAGVGVVTEKRVVFNQLTVAENLTLGRGDTATALAHFPELEKRLGVKAGLLSGGEQQMLSLARVLAAGPSVILADELSLGLAPIVVNRLLAALRAAADAGAAVLLVEQHVRLALDTADRACFLQRGQLALAGTTDAIKQDPSRMEAIYL</sequence>
<feature type="domain" description="ABC transporter" evidence="6">
    <location>
        <begin position="7"/>
        <end position="227"/>
    </location>
</feature>
<dbReference type="RefSeq" id="WP_367994341.1">
    <property type="nucleotide sequence ID" value="NZ_JBFPJR010000019.1"/>
</dbReference>
<organism evidence="7 8">
    <name type="scientific">Nocardioides eburneus</name>
    <dbReference type="NCBI Taxonomy" id="3231482"/>
    <lineage>
        <taxon>Bacteria</taxon>
        <taxon>Bacillati</taxon>
        <taxon>Actinomycetota</taxon>
        <taxon>Actinomycetes</taxon>
        <taxon>Propionibacteriales</taxon>
        <taxon>Nocardioidaceae</taxon>
        <taxon>Nocardioides</taxon>
    </lineage>
</organism>
<proteinExistence type="inferred from homology"/>
<dbReference type="PROSITE" id="PS00211">
    <property type="entry name" value="ABC_TRANSPORTER_1"/>
    <property type="match status" value="1"/>
</dbReference>
<dbReference type="Proteomes" id="UP001556631">
    <property type="component" value="Unassembled WGS sequence"/>
</dbReference>
<comment type="similarity">
    <text evidence="1">Belongs to the ABC transporter superfamily.</text>
</comment>
<evidence type="ECO:0000313" key="8">
    <source>
        <dbReference type="Proteomes" id="UP001556631"/>
    </source>
</evidence>
<protein>
    <submittedName>
        <fullName evidence="7">ABC transporter ATP-binding protein</fullName>
    </submittedName>
</protein>
<dbReference type="InterPro" id="IPR017871">
    <property type="entry name" value="ABC_transporter-like_CS"/>
</dbReference>
<dbReference type="PANTHER" id="PTHR43820">
    <property type="entry name" value="HIGH-AFFINITY BRANCHED-CHAIN AMINO ACID TRANSPORT ATP-BINDING PROTEIN LIVF"/>
    <property type="match status" value="1"/>
</dbReference>
<dbReference type="EMBL" id="JBFPJR010000019">
    <property type="protein sequence ID" value="MEX0428369.1"/>
    <property type="molecule type" value="Genomic_DNA"/>
</dbReference>
<keyword evidence="8" id="KW-1185">Reference proteome</keyword>
<dbReference type="GO" id="GO:0005524">
    <property type="term" value="F:ATP binding"/>
    <property type="evidence" value="ECO:0007669"/>
    <property type="project" value="UniProtKB-KW"/>
</dbReference>
<dbReference type="PANTHER" id="PTHR43820:SF4">
    <property type="entry name" value="HIGH-AFFINITY BRANCHED-CHAIN AMINO ACID TRANSPORT ATP-BINDING PROTEIN LIVF"/>
    <property type="match status" value="1"/>
</dbReference>
<dbReference type="PROSITE" id="PS50893">
    <property type="entry name" value="ABC_TRANSPORTER_2"/>
    <property type="match status" value="1"/>
</dbReference>
<evidence type="ECO:0000256" key="4">
    <source>
        <dbReference type="ARBA" id="ARBA00022840"/>
    </source>
</evidence>
<comment type="caution">
    <text evidence="7">The sequence shown here is derived from an EMBL/GenBank/DDBJ whole genome shotgun (WGS) entry which is preliminary data.</text>
</comment>
<evidence type="ECO:0000256" key="5">
    <source>
        <dbReference type="ARBA" id="ARBA00022970"/>
    </source>
</evidence>
<keyword evidence="4 7" id="KW-0067">ATP-binding</keyword>
<evidence type="ECO:0000256" key="1">
    <source>
        <dbReference type="ARBA" id="ARBA00005417"/>
    </source>
</evidence>
<dbReference type="InterPro" id="IPR027417">
    <property type="entry name" value="P-loop_NTPase"/>
</dbReference>
<keyword evidence="5" id="KW-0029">Amino-acid transport</keyword>
<evidence type="ECO:0000256" key="2">
    <source>
        <dbReference type="ARBA" id="ARBA00022448"/>
    </source>
</evidence>
<dbReference type="InterPro" id="IPR052156">
    <property type="entry name" value="BCAA_Transport_ATP-bd_LivF"/>
</dbReference>
<dbReference type="InterPro" id="IPR003593">
    <property type="entry name" value="AAA+_ATPase"/>
</dbReference>
<evidence type="ECO:0000259" key="6">
    <source>
        <dbReference type="PROSITE" id="PS50893"/>
    </source>
</evidence>
<keyword evidence="2" id="KW-0813">Transport</keyword>
<evidence type="ECO:0000313" key="7">
    <source>
        <dbReference type="EMBL" id="MEX0428369.1"/>
    </source>
</evidence>
<dbReference type="SMART" id="SM00382">
    <property type="entry name" value="AAA"/>
    <property type="match status" value="1"/>
</dbReference>
<accession>A0ABV3T3A7</accession>
<dbReference type="SUPFAM" id="SSF52540">
    <property type="entry name" value="P-loop containing nucleoside triphosphate hydrolases"/>
    <property type="match status" value="1"/>
</dbReference>
<gene>
    <name evidence="7" type="ORF">AB3X52_12125</name>
</gene>
<dbReference type="InterPro" id="IPR003439">
    <property type="entry name" value="ABC_transporter-like_ATP-bd"/>
</dbReference>
<dbReference type="Gene3D" id="3.40.50.300">
    <property type="entry name" value="P-loop containing nucleotide triphosphate hydrolases"/>
    <property type="match status" value="1"/>
</dbReference>
<reference evidence="7 8" key="1">
    <citation type="submission" date="2024-07" db="EMBL/GenBank/DDBJ databases">
        <authorList>
            <person name="Lee S."/>
            <person name="Kang M."/>
        </authorList>
    </citation>
    <scope>NUCLEOTIDE SEQUENCE [LARGE SCALE GENOMIC DNA]</scope>
    <source>
        <strain evidence="7 8">DS6</strain>
    </source>
</reference>
<name>A0ABV3T3A7_9ACTN</name>